<keyword evidence="4" id="KW-0963">Cytoplasm</keyword>
<dbReference type="SUPFAM" id="SSF53623">
    <property type="entry name" value="MurD-like peptide ligases, catalytic domain"/>
    <property type="match status" value="1"/>
</dbReference>
<dbReference type="InterPro" id="IPR036615">
    <property type="entry name" value="Mur_ligase_C_dom_sf"/>
</dbReference>
<dbReference type="EMBL" id="MGGP01000028">
    <property type="protein sequence ID" value="OGM31264.1"/>
    <property type="molecule type" value="Genomic_DNA"/>
</dbReference>
<dbReference type="InterPro" id="IPR004101">
    <property type="entry name" value="Mur_ligase_C"/>
</dbReference>
<evidence type="ECO:0000256" key="9">
    <source>
        <dbReference type="ARBA" id="ARBA00022960"/>
    </source>
</evidence>
<dbReference type="GO" id="GO:0051301">
    <property type="term" value="P:cell division"/>
    <property type="evidence" value="ECO:0007669"/>
    <property type="project" value="UniProtKB-KW"/>
</dbReference>
<comment type="pathway">
    <text evidence="2">Cell wall biogenesis; peptidoglycan biosynthesis.</text>
</comment>
<comment type="caution">
    <text evidence="18">The sequence shown here is derived from an EMBL/GenBank/DDBJ whole genome shotgun (WGS) entry which is preliminary data.</text>
</comment>
<evidence type="ECO:0000259" key="16">
    <source>
        <dbReference type="Pfam" id="PF02875"/>
    </source>
</evidence>
<evidence type="ECO:0000256" key="4">
    <source>
        <dbReference type="ARBA" id="ARBA00022490"/>
    </source>
</evidence>
<evidence type="ECO:0000256" key="6">
    <source>
        <dbReference type="ARBA" id="ARBA00022618"/>
    </source>
</evidence>
<evidence type="ECO:0000313" key="18">
    <source>
        <dbReference type="EMBL" id="OGM31264.1"/>
    </source>
</evidence>
<evidence type="ECO:0000256" key="8">
    <source>
        <dbReference type="ARBA" id="ARBA00022840"/>
    </source>
</evidence>
<keyword evidence="7" id="KW-0547">Nucleotide-binding</keyword>
<dbReference type="InterPro" id="IPR036565">
    <property type="entry name" value="Mur-like_cat_sf"/>
</dbReference>
<dbReference type="NCBIfam" id="TIGR01082">
    <property type="entry name" value="murC"/>
    <property type="match status" value="1"/>
</dbReference>
<comment type="catalytic activity">
    <reaction evidence="13">
        <text>UDP-N-acetyl-alpha-D-muramate + L-alanine + ATP = UDP-N-acetyl-alpha-D-muramoyl-L-alanine + ADP + phosphate + H(+)</text>
        <dbReference type="Rhea" id="RHEA:23372"/>
        <dbReference type="ChEBI" id="CHEBI:15378"/>
        <dbReference type="ChEBI" id="CHEBI:30616"/>
        <dbReference type="ChEBI" id="CHEBI:43474"/>
        <dbReference type="ChEBI" id="CHEBI:57972"/>
        <dbReference type="ChEBI" id="CHEBI:70757"/>
        <dbReference type="ChEBI" id="CHEBI:83898"/>
        <dbReference type="ChEBI" id="CHEBI:456216"/>
        <dbReference type="EC" id="6.3.2.8"/>
    </reaction>
</comment>
<dbReference type="Pfam" id="PF01225">
    <property type="entry name" value="Mur_ligase"/>
    <property type="match status" value="1"/>
</dbReference>
<sequence>MIKKVHFMGIGGSGMSAVAGIAQEMGYKVDGCDINLTSPYLAQIKDKIRIKKGHSPAHVNVEDILVVSPAVYYKYPPEAELAKNKNPITWEKFLGTYLHKGKEVIAVSGTHGKSTTTALLSLVFEAAGFDPTVMVGAKVREWEKNYRVGRSNIFITEADEFYENFLNYTPEAIILTNVELDHPEYFKKLGWLTNSFKKHVRSLVGKKILVANGDDLAVRKVVGAMAKQKLGIETYTYTIRPAKGKHEDFRAKILSRSPEGAKFKVFFKSTGETEEFSTKLVGDFNVSNVMAVIALSSLYSIKPAVITKVLKNFTGIGRRMELVGEKNGVFVYDDYAHHPTAIRETIKAVKQKHPISRIFAVVEPHSYSRVAKLLKGYTEAFSEAYSVIIAPIFKARDTENYGMSEEKLVGLIKNDRVNTYDSFDKIAEVLPKELKKNDVVLVMGAGKSSDLAKMIIRAL</sequence>
<feature type="domain" description="Mur ligase central" evidence="17">
    <location>
        <begin position="107"/>
        <end position="295"/>
    </location>
</feature>
<proteinExistence type="predicted"/>
<comment type="subcellular location">
    <subcellularLocation>
        <location evidence="1">Cytoplasm</location>
    </subcellularLocation>
</comment>
<reference evidence="18 19" key="1">
    <citation type="journal article" date="2016" name="Nat. Commun.">
        <title>Thousands of microbial genomes shed light on interconnected biogeochemical processes in an aquifer system.</title>
        <authorList>
            <person name="Anantharaman K."/>
            <person name="Brown C.T."/>
            <person name="Hug L.A."/>
            <person name="Sharon I."/>
            <person name="Castelle C.J."/>
            <person name="Probst A.J."/>
            <person name="Thomas B.C."/>
            <person name="Singh A."/>
            <person name="Wilkins M.J."/>
            <person name="Karaoz U."/>
            <person name="Brodie E.L."/>
            <person name="Williams K.H."/>
            <person name="Hubbard S.S."/>
            <person name="Banfield J.F."/>
        </authorList>
    </citation>
    <scope>NUCLEOTIDE SEQUENCE [LARGE SCALE GENOMIC DNA]</scope>
</reference>
<dbReference type="Gene3D" id="3.90.190.20">
    <property type="entry name" value="Mur ligase, C-terminal domain"/>
    <property type="match status" value="1"/>
</dbReference>
<dbReference type="EC" id="6.3.2.8" evidence="3 14"/>
<dbReference type="InterPro" id="IPR050061">
    <property type="entry name" value="MurCDEF_pg_biosynth"/>
</dbReference>
<evidence type="ECO:0000256" key="2">
    <source>
        <dbReference type="ARBA" id="ARBA00004752"/>
    </source>
</evidence>
<evidence type="ECO:0000256" key="7">
    <source>
        <dbReference type="ARBA" id="ARBA00022741"/>
    </source>
</evidence>
<dbReference type="GO" id="GO:0008360">
    <property type="term" value="P:regulation of cell shape"/>
    <property type="evidence" value="ECO:0007669"/>
    <property type="project" value="UniProtKB-KW"/>
</dbReference>
<dbReference type="Pfam" id="PF08245">
    <property type="entry name" value="Mur_ligase_M"/>
    <property type="match status" value="1"/>
</dbReference>
<dbReference type="GO" id="GO:0005524">
    <property type="term" value="F:ATP binding"/>
    <property type="evidence" value="ECO:0007669"/>
    <property type="project" value="UniProtKB-KW"/>
</dbReference>
<dbReference type="SUPFAM" id="SSF53244">
    <property type="entry name" value="MurD-like peptide ligases, peptide-binding domain"/>
    <property type="match status" value="1"/>
</dbReference>
<dbReference type="GO" id="GO:0009252">
    <property type="term" value="P:peptidoglycan biosynthetic process"/>
    <property type="evidence" value="ECO:0007669"/>
    <property type="project" value="UniProtKB-UniRule"/>
</dbReference>
<evidence type="ECO:0000256" key="5">
    <source>
        <dbReference type="ARBA" id="ARBA00022598"/>
    </source>
</evidence>
<evidence type="ECO:0000256" key="1">
    <source>
        <dbReference type="ARBA" id="ARBA00004496"/>
    </source>
</evidence>
<keyword evidence="5 18" id="KW-0436">Ligase</keyword>
<dbReference type="GO" id="GO:0005737">
    <property type="term" value="C:cytoplasm"/>
    <property type="evidence" value="ECO:0007669"/>
    <property type="project" value="UniProtKB-SubCell"/>
</dbReference>
<evidence type="ECO:0000256" key="10">
    <source>
        <dbReference type="ARBA" id="ARBA00022984"/>
    </source>
</evidence>
<feature type="domain" description="Mur ligase N-terminal catalytic" evidence="15">
    <location>
        <begin position="4"/>
        <end position="85"/>
    </location>
</feature>
<keyword evidence="9" id="KW-0133">Cell shape</keyword>
<evidence type="ECO:0000256" key="14">
    <source>
        <dbReference type="NCBIfam" id="TIGR01082"/>
    </source>
</evidence>
<protein>
    <recommendedName>
        <fullName evidence="3 14">UDP-N-acetylmuramate--L-alanine ligase</fullName>
        <ecNumber evidence="3 14">6.3.2.8</ecNumber>
    </recommendedName>
</protein>
<gene>
    <name evidence="18" type="ORF">A2803_03660</name>
</gene>
<organism evidence="18 19">
    <name type="scientific">Candidatus Woesebacteria bacterium RIFCSPHIGHO2_01_FULL_44_21</name>
    <dbReference type="NCBI Taxonomy" id="1802503"/>
    <lineage>
        <taxon>Bacteria</taxon>
        <taxon>Candidatus Woeseibacteriota</taxon>
    </lineage>
</organism>
<keyword evidence="10" id="KW-0573">Peptidoglycan synthesis</keyword>
<evidence type="ECO:0000259" key="15">
    <source>
        <dbReference type="Pfam" id="PF01225"/>
    </source>
</evidence>
<keyword evidence="12" id="KW-0961">Cell wall biogenesis/degradation</keyword>
<dbReference type="InterPro" id="IPR005758">
    <property type="entry name" value="UDP-N-AcMur_Ala_ligase_MurC"/>
</dbReference>
<evidence type="ECO:0000256" key="3">
    <source>
        <dbReference type="ARBA" id="ARBA00012211"/>
    </source>
</evidence>
<name>A0A1F7YVS2_9BACT</name>
<evidence type="ECO:0000259" key="17">
    <source>
        <dbReference type="Pfam" id="PF08245"/>
    </source>
</evidence>
<dbReference type="GO" id="GO:0071555">
    <property type="term" value="P:cell wall organization"/>
    <property type="evidence" value="ECO:0007669"/>
    <property type="project" value="UniProtKB-KW"/>
</dbReference>
<dbReference type="GO" id="GO:0008763">
    <property type="term" value="F:UDP-N-acetylmuramate-L-alanine ligase activity"/>
    <property type="evidence" value="ECO:0007669"/>
    <property type="project" value="UniProtKB-UniRule"/>
</dbReference>
<keyword evidence="11" id="KW-0131">Cell cycle</keyword>
<feature type="domain" description="Mur ligase C-terminal" evidence="16">
    <location>
        <begin position="318"/>
        <end position="446"/>
    </location>
</feature>
<dbReference type="Gene3D" id="3.40.50.720">
    <property type="entry name" value="NAD(P)-binding Rossmann-like Domain"/>
    <property type="match status" value="1"/>
</dbReference>
<dbReference type="PANTHER" id="PTHR43445">
    <property type="entry name" value="UDP-N-ACETYLMURAMATE--L-ALANINE LIGASE-RELATED"/>
    <property type="match status" value="1"/>
</dbReference>
<evidence type="ECO:0000256" key="12">
    <source>
        <dbReference type="ARBA" id="ARBA00023316"/>
    </source>
</evidence>
<keyword evidence="6" id="KW-0132">Cell division</keyword>
<keyword evidence="8" id="KW-0067">ATP-binding</keyword>
<dbReference type="AlphaFoldDB" id="A0A1F7YVS2"/>
<evidence type="ECO:0000256" key="11">
    <source>
        <dbReference type="ARBA" id="ARBA00023306"/>
    </source>
</evidence>
<evidence type="ECO:0000256" key="13">
    <source>
        <dbReference type="ARBA" id="ARBA00047833"/>
    </source>
</evidence>
<dbReference type="SUPFAM" id="SSF51984">
    <property type="entry name" value="MurCD N-terminal domain"/>
    <property type="match status" value="1"/>
</dbReference>
<dbReference type="PANTHER" id="PTHR43445:SF3">
    <property type="entry name" value="UDP-N-ACETYLMURAMATE--L-ALANINE LIGASE"/>
    <property type="match status" value="1"/>
</dbReference>
<dbReference type="Pfam" id="PF02875">
    <property type="entry name" value="Mur_ligase_C"/>
    <property type="match status" value="1"/>
</dbReference>
<dbReference type="InterPro" id="IPR013221">
    <property type="entry name" value="Mur_ligase_cen"/>
</dbReference>
<dbReference type="Gene3D" id="3.40.1190.10">
    <property type="entry name" value="Mur-like, catalytic domain"/>
    <property type="match status" value="1"/>
</dbReference>
<accession>A0A1F7YVS2</accession>
<dbReference type="UniPathway" id="UPA00219"/>
<dbReference type="Proteomes" id="UP000178870">
    <property type="component" value="Unassembled WGS sequence"/>
</dbReference>
<dbReference type="InterPro" id="IPR000713">
    <property type="entry name" value="Mur_ligase_N"/>
</dbReference>
<evidence type="ECO:0000313" key="19">
    <source>
        <dbReference type="Proteomes" id="UP000178870"/>
    </source>
</evidence>